<protein>
    <recommendedName>
        <fullName evidence="5">Secreted protein</fullName>
    </recommendedName>
</protein>
<evidence type="ECO:0000313" key="4">
    <source>
        <dbReference type="EMBL" id="CAE0063346.1"/>
    </source>
</evidence>
<sequence>MKAATVFLRVVFFSTLAVVWETHARFGYHGAEEDLKLIFRLRSEDPFVNDDVYAKLPGELVAKWDLEAPSIDALGGPAGMLQRVEQIQRAIGTEFIEVELITMEEILPENLFGLYEEEISKFYSRRPPPHLTYRLGRAGRDLESSIARSLESEPDMTQVEKILQYAYSQRTHRTTQVLYIVPFPEDCGEHAPNYPTIFGSDDAQSSVSLALKKLSRVAAPLLPLKALGGASFKSGET</sequence>
<organism evidence="4">
    <name type="scientific">Rhodosorus marinus</name>
    <dbReference type="NCBI Taxonomy" id="101924"/>
    <lineage>
        <taxon>Eukaryota</taxon>
        <taxon>Rhodophyta</taxon>
        <taxon>Stylonematophyceae</taxon>
        <taxon>Stylonematales</taxon>
        <taxon>Stylonemataceae</taxon>
        <taxon>Rhodosorus</taxon>
    </lineage>
</organism>
<gene>
    <name evidence="2" type="ORF">RMAR00112_LOCUS31376</name>
    <name evidence="3" type="ORF">RMAR00112_LOCUS31407</name>
    <name evidence="4" type="ORF">RMAR00112_LOCUS31418</name>
</gene>
<keyword evidence="1" id="KW-0732">Signal</keyword>
<dbReference type="AlphaFoldDB" id="A0A7S3ENS6"/>
<evidence type="ECO:0000256" key="1">
    <source>
        <dbReference type="SAM" id="SignalP"/>
    </source>
</evidence>
<dbReference type="EMBL" id="HBHW01040866">
    <property type="protein sequence ID" value="CAE0063346.1"/>
    <property type="molecule type" value="Transcribed_RNA"/>
</dbReference>
<accession>A0A7S3ENS6</accession>
<feature type="chain" id="PRO_5036212114" description="Secreted protein" evidence="1">
    <location>
        <begin position="25"/>
        <end position="237"/>
    </location>
</feature>
<feature type="signal peptide" evidence="1">
    <location>
        <begin position="1"/>
        <end position="24"/>
    </location>
</feature>
<evidence type="ECO:0008006" key="5">
    <source>
        <dbReference type="Google" id="ProtNLM"/>
    </source>
</evidence>
<evidence type="ECO:0000313" key="3">
    <source>
        <dbReference type="EMBL" id="CAE0063335.1"/>
    </source>
</evidence>
<proteinExistence type="predicted"/>
<dbReference type="EMBL" id="HBHW01040855">
    <property type="protein sequence ID" value="CAE0063335.1"/>
    <property type="molecule type" value="Transcribed_RNA"/>
</dbReference>
<evidence type="ECO:0000313" key="2">
    <source>
        <dbReference type="EMBL" id="CAE0063304.1"/>
    </source>
</evidence>
<dbReference type="EMBL" id="HBHW01040822">
    <property type="protein sequence ID" value="CAE0063304.1"/>
    <property type="molecule type" value="Transcribed_RNA"/>
</dbReference>
<name>A0A7S3ENS6_9RHOD</name>
<reference evidence="4" key="1">
    <citation type="submission" date="2021-01" db="EMBL/GenBank/DDBJ databases">
        <authorList>
            <person name="Corre E."/>
            <person name="Pelletier E."/>
            <person name="Niang G."/>
            <person name="Scheremetjew M."/>
            <person name="Finn R."/>
            <person name="Kale V."/>
            <person name="Holt S."/>
            <person name="Cochrane G."/>
            <person name="Meng A."/>
            <person name="Brown T."/>
            <person name="Cohen L."/>
        </authorList>
    </citation>
    <scope>NUCLEOTIDE SEQUENCE</scope>
    <source>
        <strain evidence="4">CCMP 769</strain>
    </source>
</reference>